<evidence type="ECO:0000313" key="4">
    <source>
        <dbReference type="EMBL" id="GAG31330.1"/>
    </source>
</evidence>
<keyword evidence="2" id="KW-0547">Nucleotide-binding</keyword>
<dbReference type="Pfam" id="PF21960">
    <property type="entry name" value="RCF1-5-like_lid"/>
    <property type="match status" value="1"/>
</dbReference>
<dbReference type="PANTHER" id="PTHR23389">
    <property type="entry name" value="CHROMOSOME TRANSMISSION FIDELITY FACTOR 18"/>
    <property type="match status" value="1"/>
</dbReference>
<sequence length="241" mass="28039">MIRFYEPYSSSIYNLLKKICLKEGIIVDPKVLQTIADRCKGDIRSAVNDLQSLCVDKTQVDVKSLSVLGYRDREKDIFNALREIFKTRNIKAIRDNLKNLDVDPKLRILWINENLPKEYIDSNDLVKGYDALSKADIFLGRTARRQNYALWSYACDIMNGGIATAKTHNYPNDSYSFPTWLREKKNVKVNSDVRDLIIEKISNVSHNSSKKSKVFLLTYFTNMFRNDTYFAIKMKNKFDFS</sequence>
<organism evidence="4">
    <name type="scientific">marine sediment metagenome</name>
    <dbReference type="NCBI Taxonomy" id="412755"/>
    <lineage>
        <taxon>unclassified sequences</taxon>
        <taxon>metagenomes</taxon>
        <taxon>ecological metagenomes</taxon>
    </lineage>
</organism>
<evidence type="ECO:0000256" key="2">
    <source>
        <dbReference type="ARBA" id="ARBA00022741"/>
    </source>
</evidence>
<feature type="non-terminal residue" evidence="4">
    <location>
        <position position="241"/>
    </location>
</feature>
<proteinExistence type="predicted"/>
<dbReference type="PANTHER" id="PTHR23389:SF6">
    <property type="entry name" value="REPLICATION FACTOR C SUBUNIT 1"/>
    <property type="match status" value="1"/>
</dbReference>
<reference evidence="4" key="1">
    <citation type="journal article" date="2014" name="Front. Microbiol.">
        <title>High frequency of phylogenetically diverse reductive dehalogenase-homologous genes in deep subseafloor sedimentary metagenomes.</title>
        <authorList>
            <person name="Kawai M."/>
            <person name="Futagami T."/>
            <person name="Toyoda A."/>
            <person name="Takaki Y."/>
            <person name="Nishi S."/>
            <person name="Hori S."/>
            <person name="Arai W."/>
            <person name="Tsubouchi T."/>
            <person name="Morono Y."/>
            <person name="Uchiyama I."/>
            <person name="Ito T."/>
            <person name="Fujiyama A."/>
            <person name="Inagaki F."/>
            <person name="Takami H."/>
        </authorList>
    </citation>
    <scope>NUCLEOTIDE SEQUENCE</scope>
    <source>
        <strain evidence="4">Expedition CK06-06</strain>
    </source>
</reference>
<dbReference type="CDD" id="cd18140">
    <property type="entry name" value="HLD_clamp_RFC"/>
    <property type="match status" value="1"/>
</dbReference>
<dbReference type="Gene3D" id="1.10.8.60">
    <property type="match status" value="1"/>
</dbReference>
<accession>X0WKZ9</accession>
<comment type="caution">
    <text evidence="4">The sequence shown here is derived from an EMBL/GenBank/DDBJ whole genome shotgun (WGS) entry which is preliminary data.</text>
</comment>
<dbReference type="EMBL" id="BARS01049288">
    <property type="protein sequence ID" value="GAG31330.1"/>
    <property type="molecule type" value="Genomic_DNA"/>
</dbReference>
<dbReference type="AlphaFoldDB" id="X0WKZ9"/>
<name>X0WKZ9_9ZZZZ</name>
<keyword evidence="3" id="KW-0067">ATP-binding</keyword>
<dbReference type="GO" id="GO:0006260">
    <property type="term" value="P:DNA replication"/>
    <property type="evidence" value="ECO:0007669"/>
    <property type="project" value="UniProtKB-KW"/>
</dbReference>
<evidence type="ECO:0000256" key="3">
    <source>
        <dbReference type="ARBA" id="ARBA00022840"/>
    </source>
</evidence>
<gene>
    <name evidence="4" type="ORF">S01H1_73746</name>
</gene>
<evidence type="ECO:0000256" key="1">
    <source>
        <dbReference type="ARBA" id="ARBA00022705"/>
    </source>
</evidence>
<dbReference type="GO" id="GO:0005524">
    <property type="term" value="F:ATP binding"/>
    <property type="evidence" value="ECO:0007669"/>
    <property type="project" value="UniProtKB-KW"/>
</dbReference>
<keyword evidence="1" id="KW-0235">DNA replication</keyword>
<protein>
    <submittedName>
        <fullName evidence="4">Uncharacterized protein</fullName>
    </submittedName>
</protein>
<dbReference type="SUPFAM" id="SSF52540">
    <property type="entry name" value="P-loop containing nucleoside triphosphate hydrolases"/>
    <property type="match status" value="1"/>
</dbReference>
<dbReference type="InterPro" id="IPR027417">
    <property type="entry name" value="P-loop_NTPase"/>
</dbReference>
<dbReference type="InterPro" id="IPR047854">
    <property type="entry name" value="RFC_lid"/>
</dbReference>